<keyword evidence="3" id="KW-0614">Plasmid</keyword>
<dbReference type="RefSeq" id="WP_160623784.1">
    <property type="nucleotide sequence ID" value="NZ_CP028272.1"/>
</dbReference>
<dbReference type="Gene3D" id="1.10.10.60">
    <property type="entry name" value="Homeodomain-like"/>
    <property type="match status" value="2"/>
</dbReference>
<gene>
    <name evidence="3" type="ORF">C7M51_04394</name>
</gene>
<evidence type="ECO:0000313" key="4">
    <source>
        <dbReference type="Proteomes" id="UP000464053"/>
    </source>
</evidence>
<dbReference type="OrthoDB" id="6535868at2"/>
<geneLocation type="plasmid" evidence="3 4">
    <name>unnamed1</name>
</geneLocation>
<reference evidence="3 4" key="1">
    <citation type="submission" date="2018-03" db="EMBL/GenBank/DDBJ databases">
        <title>Pantoea intestinalis SRCM103226 isolated form the mealworm.</title>
        <authorList>
            <person name="Jeong D.-Y."/>
            <person name="Kim J.W."/>
        </authorList>
    </citation>
    <scope>NUCLEOTIDE SEQUENCE [LARGE SCALE GENOMIC DNA]</scope>
    <source>
        <strain evidence="3 4">SRCM103226</strain>
        <plasmid evidence="3 4">unnamed1</plasmid>
    </source>
</reference>
<dbReference type="KEGG" id="mint:C7M51_04394"/>
<dbReference type="GO" id="GO:0000150">
    <property type="term" value="F:DNA strand exchange activity"/>
    <property type="evidence" value="ECO:0007669"/>
    <property type="project" value="InterPro"/>
</dbReference>
<protein>
    <recommendedName>
        <fullName evidence="2">Resolvase HTH domain-containing protein</fullName>
    </recommendedName>
</protein>
<feature type="domain" description="Resolvase HTH" evidence="2">
    <location>
        <begin position="267"/>
        <end position="306"/>
    </location>
</feature>
<dbReference type="InterPro" id="IPR010921">
    <property type="entry name" value="Trp_repressor/repl_initiator"/>
</dbReference>
<dbReference type="EMBL" id="CP028272">
    <property type="protein sequence ID" value="QHM74033.1"/>
    <property type="molecule type" value="Genomic_DNA"/>
</dbReference>
<proteinExistence type="predicted"/>
<evidence type="ECO:0000313" key="3">
    <source>
        <dbReference type="EMBL" id="QHM74033.1"/>
    </source>
</evidence>
<dbReference type="CDD" id="cd00569">
    <property type="entry name" value="HTH_Hin_like"/>
    <property type="match status" value="1"/>
</dbReference>
<evidence type="ECO:0000259" key="2">
    <source>
        <dbReference type="Pfam" id="PF02796"/>
    </source>
</evidence>
<dbReference type="Proteomes" id="UP000464053">
    <property type="component" value="Plasmid unnamed1"/>
</dbReference>
<sequence length="435" mass="50780">MTGTAELVIFVTDATGFAMQVYGYKHEKVLTKLLNEALFHYMRNPGWIKVIVKKHRYYACQLVTIPLLAYIKKRVPDKRLQVEAERVMANIAVNYEEKVPETWIMVNENFFTPIPSPEENKFLSQKLNNSLSKMDFIEPEQEKEALGKKKSVKPVKVKSPATSKRKGSPDADKVIERVQLGWRVRDICEEQGCSEAYVYKLIKKRNGCSAMDYRWKQWELISFMYHAEPKVTLEEIEKTCGVTRAAIYHALRKVAERDGKKNEYRERPKKLSAEDVENIKQKLENGALRKEICKEYGITRETLIRYIGRRENYRVIPEELKEAAIRLRIQGKTLQQTADILSVNLHWVKKVWREKKHSPTVIEKRLKYDNRNALTKRDREQAVNAVLKGGHTRNQIYTQYGINALTLRRYIRAAQKREAEALSRKAEDSDKNDDS</sequence>
<dbReference type="Pfam" id="PF02796">
    <property type="entry name" value="HTH_7"/>
    <property type="match status" value="1"/>
</dbReference>
<dbReference type="InterPro" id="IPR009057">
    <property type="entry name" value="Homeodomain-like_sf"/>
</dbReference>
<dbReference type="SUPFAM" id="SSF48295">
    <property type="entry name" value="TrpR-like"/>
    <property type="match status" value="1"/>
</dbReference>
<keyword evidence="4" id="KW-1185">Reference proteome</keyword>
<dbReference type="GO" id="GO:0043565">
    <property type="term" value="F:sequence-specific DNA binding"/>
    <property type="evidence" value="ECO:0007669"/>
    <property type="project" value="InterPro"/>
</dbReference>
<dbReference type="SUPFAM" id="SSF46689">
    <property type="entry name" value="Homeodomain-like"/>
    <property type="match status" value="1"/>
</dbReference>
<evidence type="ECO:0000256" key="1">
    <source>
        <dbReference type="SAM" id="MobiDB-lite"/>
    </source>
</evidence>
<feature type="region of interest" description="Disordered" evidence="1">
    <location>
        <begin position="143"/>
        <end position="170"/>
    </location>
</feature>
<name>A0A6P1Q5V1_9GAMM</name>
<organism evidence="3 4">
    <name type="scientific">Mixta intestinalis</name>
    <dbReference type="NCBI Taxonomy" id="1615494"/>
    <lineage>
        <taxon>Bacteria</taxon>
        <taxon>Pseudomonadati</taxon>
        <taxon>Pseudomonadota</taxon>
        <taxon>Gammaproteobacteria</taxon>
        <taxon>Enterobacterales</taxon>
        <taxon>Erwiniaceae</taxon>
        <taxon>Mixta</taxon>
    </lineage>
</organism>
<dbReference type="AlphaFoldDB" id="A0A6P1Q5V1"/>
<accession>A0A6P1Q5V1</accession>
<dbReference type="InterPro" id="IPR006120">
    <property type="entry name" value="Resolvase_HTH_dom"/>
</dbReference>